<dbReference type="Pfam" id="PF03960">
    <property type="entry name" value="ArsC"/>
    <property type="match status" value="1"/>
</dbReference>
<protein>
    <submittedName>
        <fullName evidence="3">Spx/MgsR family transcriptional regulator</fullName>
    </submittedName>
</protein>
<accession>A0A562TZB2</accession>
<dbReference type="AlphaFoldDB" id="A0A562TZB2"/>
<evidence type="ECO:0000256" key="2">
    <source>
        <dbReference type="PROSITE-ProRule" id="PRU01282"/>
    </source>
</evidence>
<name>A0A562TZB2_9SPHI</name>
<evidence type="ECO:0000313" key="4">
    <source>
        <dbReference type="Proteomes" id="UP000317010"/>
    </source>
</evidence>
<evidence type="ECO:0000313" key="3">
    <source>
        <dbReference type="EMBL" id="TWI98843.1"/>
    </source>
</evidence>
<comment type="caution">
    <text evidence="3">The sequence shown here is derived from an EMBL/GenBank/DDBJ whole genome shotgun (WGS) entry which is preliminary data.</text>
</comment>
<dbReference type="PANTHER" id="PTHR30041:SF8">
    <property type="entry name" value="PROTEIN YFFB"/>
    <property type="match status" value="1"/>
</dbReference>
<dbReference type="PROSITE" id="PS51353">
    <property type="entry name" value="ARSC"/>
    <property type="match status" value="1"/>
</dbReference>
<keyword evidence="4" id="KW-1185">Reference proteome</keyword>
<dbReference type="InterPro" id="IPR006660">
    <property type="entry name" value="Arsenate_reductase-like"/>
</dbReference>
<dbReference type="InterPro" id="IPR006504">
    <property type="entry name" value="Tscrpt_reg_Spx/MgsR"/>
</dbReference>
<dbReference type="SUPFAM" id="SSF52833">
    <property type="entry name" value="Thioredoxin-like"/>
    <property type="match status" value="1"/>
</dbReference>
<sequence>MKVYGITNCNTVKKALDWLKANHVDYEFHDFKKLGISEQKLQEWDQKAGYEKFMNKQGLTWKQLDPEVKESIKSSADALKLLQQKTSMIKRPVIEDNGFLYFGFDEGVYKGLIK</sequence>
<organism evidence="3 4">
    <name type="scientific">Mucilaginibacter frigoritolerans</name>
    <dbReference type="NCBI Taxonomy" id="652788"/>
    <lineage>
        <taxon>Bacteria</taxon>
        <taxon>Pseudomonadati</taxon>
        <taxon>Bacteroidota</taxon>
        <taxon>Sphingobacteriia</taxon>
        <taxon>Sphingobacteriales</taxon>
        <taxon>Sphingobacteriaceae</taxon>
        <taxon>Mucilaginibacter</taxon>
    </lineage>
</organism>
<dbReference type="EMBL" id="VLLI01000008">
    <property type="protein sequence ID" value="TWI98843.1"/>
    <property type="molecule type" value="Genomic_DNA"/>
</dbReference>
<dbReference type="Gene3D" id="3.40.30.10">
    <property type="entry name" value="Glutaredoxin"/>
    <property type="match status" value="1"/>
</dbReference>
<dbReference type="PANTHER" id="PTHR30041">
    <property type="entry name" value="ARSENATE REDUCTASE"/>
    <property type="match status" value="1"/>
</dbReference>
<dbReference type="OrthoDB" id="9794155at2"/>
<proteinExistence type="inferred from homology"/>
<dbReference type="InterPro" id="IPR036249">
    <property type="entry name" value="Thioredoxin-like_sf"/>
</dbReference>
<dbReference type="Proteomes" id="UP000317010">
    <property type="component" value="Unassembled WGS sequence"/>
</dbReference>
<evidence type="ECO:0000256" key="1">
    <source>
        <dbReference type="ARBA" id="ARBA00007198"/>
    </source>
</evidence>
<gene>
    <name evidence="3" type="ORF">JN11_03032</name>
</gene>
<dbReference type="NCBIfam" id="TIGR01617">
    <property type="entry name" value="arsC_related"/>
    <property type="match status" value="1"/>
</dbReference>
<comment type="similarity">
    <text evidence="1 2">Belongs to the ArsC family.</text>
</comment>
<dbReference type="RefSeq" id="WP_144913826.1">
    <property type="nucleotide sequence ID" value="NZ_VLLI01000008.1"/>
</dbReference>
<reference evidence="3 4" key="1">
    <citation type="submission" date="2019-07" db="EMBL/GenBank/DDBJ databases">
        <title>Genomic Encyclopedia of Archaeal and Bacterial Type Strains, Phase II (KMG-II): from individual species to whole genera.</title>
        <authorList>
            <person name="Goeker M."/>
        </authorList>
    </citation>
    <scope>NUCLEOTIDE SEQUENCE [LARGE SCALE GENOMIC DNA]</scope>
    <source>
        <strain evidence="3 4">ATCC BAA-1854</strain>
    </source>
</reference>